<accession>A0ABR3LUB4</accession>
<reference evidence="4 5" key="1">
    <citation type="submission" date="2023-09" db="EMBL/GenBank/DDBJ databases">
        <authorList>
            <person name="Wang M."/>
        </authorList>
    </citation>
    <scope>NUCLEOTIDE SEQUENCE [LARGE SCALE GENOMIC DNA]</scope>
    <source>
        <strain evidence="4">GT-2023</strain>
        <tissue evidence="4">Liver</tissue>
    </source>
</reference>
<feature type="compositionally biased region" description="Basic and acidic residues" evidence="2">
    <location>
        <begin position="21"/>
        <end position="54"/>
    </location>
</feature>
<feature type="domain" description="CCHC-type" evidence="3">
    <location>
        <begin position="63"/>
        <end position="78"/>
    </location>
</feature>
<comment type="caution">
    <text evidence="4">The sequence shown here is derived from an EMBL/GenBank/DDBJ whole genome shotgun (WGS) entry which is preliminary data.</text>
</comment>
<keyword evidence="5" id="KW-1185">Reference proteome</keyword>
<dbReference type="CDD" id="cd01647">
    <property type="entry name" value="RT_LTR"/>
    <property type="match status" value="1"/>
</dbReference>
<protein>
    <recommendedName>
        <fullName evidence="3">CCHC-type domain-containing protein</fullName>
    </recommendedName>
</protein>
<dbReference type="Gene3D" id="3.30.70.270">
    <property type="match status" value="1"/>
</dbReference>
<sequence>MKGQLAELKVQVAASGVQRNQSERSPRWRENSCKPASRETGREGNGKPKYPEMRTNRPRPWYCFRCGEDGHLAINCENPPNSPKVEEKRQRLRERQAEWDLQNWNRCSAFKLKAVSVTGLTETEGKEQCPKHRSVFNKKTNIRNPLKLPAGLVGMKCTAQVKIEEDEVNCRIKVKHRINLNDNTPFKQHARPIHPQDVDAVRKHLRELLDAGVIRESESPFASPIVAVKKKNNDVRLCIDFRKLNSQTIKDAYALPNLEEAFSVLSGSKWFSVLDLKSGLSDRDGRS</sequence>
<evidence type="ECO:0000259" key="3">
    <source>
        <dbReference type="PROSITE" id="PS50158"/>
    </source>
</evidence>
<dbReference type="InterPro" id="IPR043128">
    <property type="entry name" value="Rev_trsase/Diguanyl_cyclase"/>
</dbReference>
<dbReference type="Proteomes" id="UP001558613">
    <property type="component" value="Unassembled WGS sequence"/>
</dbReference>
<keyword evidence="1" id="KW-0862">Zinc</keyword>
<dbReference type="PROSITE" id="PS50158">
    <property type="entry name" value="ZF_CCHC"/>
    <property type="match status" value="1"/>
</dbReference>
<evidence type="ECO:0000313" key="4">
    <source>
        <dbReference type="EMBL" id="KAL1256491.1"/>
    </source>
</evidence>
<name>A0ABR3LUB4_9TELE</name>
<dbReference type="InterPro" id="IPR043502">
    <property type="entry name" value="DNA/RNA_pol_sf"/>
</dbReference>
<evidence type="ECO:0000256" key="2">
    <source>
        <dbReference type="SAM" id="MobiDB-lite"/>
    </source>
</evidence>
<dbReference type="InterPro" id="IPR053134">
    <property type="entry name" value="RNA-dir_DNA_polymerase"/>
</dbReference>
<dbReference type="PANTHER" id="PTHR24559:SF435">
    <property type="entry name" value="RIBONUCLEASE H"/>
    <property type="match status" value="1"/>
</dbReference>
<gene>
    <name evidence="4" type="ORF">QQF64_012036</name>
</gene>
<evidence type="ECO:0000313" key="5">
    <source>
        <dbReference type="Proteomes" id="UP001558613"/>
    </source>
</evidence>
<organism evidence="4 5">
    <name type="scientific">Cirrhinus molitorella</name>
    <name type="common">mud carp</name>
    <dbReference type="NCBI Taxonomy" id="172907"/>
    <lineage>
        <taxon>Eukaryota</taxon>
        <taxon>Metazoa</taxon>
        <taxon>Chordata</taxon>
        <taxon>Craniata</taxon>
        <taxon>Vertebrata</taxon>
        <taxon>Euteleostomi</taxon>
        <taxon>Actinopterygii</taxon>
        <taxon>Neopterygii</taxon>
        <taxon>Teleostei</taxon>
        <taxon>Ostariophysi</taxon>
        <taxon>Cypriniformes</taxon>
        <taxon>Cyprinidae</taxon>
        <taxon>Labeoninae</taxon>
        <taxon>Labeonini</taxon>
        <taxon>Cirrhinus</taxon>
    </lineage>
</organism>
<dbReference type="InterPro" id="IPR001878">
    <property type="entry name" value="Znf_CCHC"/>
</dbReference>
<keyword evidence="1" id="KW-0863">Zinc-finger</keyword>
<keyword evidence="1" id="KW-0479">Metal-binding</keyword>
<dbReference type="Gene3D" id="3.10.10.10">
    <property type="entry name" value="HIV Type 1 Reverse Transcriptase, subunit A, domain 1"/>
    <property type="match status" value="1"/>
</dbReference>
<dbReference type="SUPFAM" id="SSF56672">
    <property type="entry name" value="DNA/RNA polymerases"/>
    <property type="match status" value="1"/>
</dbReference>
<dbReference type="PANTHER" id="PTHR24559">
    <property type="entry name" value="TRANSPOSON TY3-I GAG-POL POLYPROTEIN"/>
    <property type="match status" value="1"/>
</dbReference>
<dbReference type="SUPFAM" id="SSF57756">
    <property type="entry name" value="Retrovirus zinc finger-like domains"/>
    <property type="match status" value="1"/>
</dbReference>
<dbReference type="EMBL" id="JAYMGO010000018">
    <property type="protein sequence ID" value="KAL1256491.1"/>
    <property type="molecule type" value="Genomic_DNA"/>
</dbReference>
<dbReference type="InterPro" id="IPR036875">
    <property type="entry name" value="Znf_CCHC_sf"/>
</dbReference>
<evidence type="ECO:0000256" key="1">
    <source>
        <dbReference type="PROSITE-ProRule" id="PRU00047"/>
    </source>
</evidence>
<feature type="region of interest" description="Disordered" evidence="2">
    <location>
        <begin position="1"/>
        <end position="54"/>
    </location>
</feature>
<proteinExistence type="predicted"/>